<dbReference type="GO" id="GO:0001851">
    <property type="term" value="F:complement component C3b binding"/>
    <property type="evidence" value="ECO:0007669"/>
    <property type="project" value="TreeGrafter"/>
</dbReference>
<dbReference type="PROSITE" id="PS50923">
    <property type="entry name" value="SUSHI"/>
    <property type="match status" value="3"/>
</dbReference>
<organism evidence="6 7">
    <name type="scientific">Dissostichus mawsoni</name>
    <name type="common">Antarctic cod</name>
    <dbReference type="NCBI Taxonomy" id="36200"/>
    <lineage>
        <taxon>Eukaryota</taxon>
        <taxon>Metazoa</taxon>
        <taxon>Chordata</taxon>
        <taxon>Craniata</taxon>
        <taxon>Vertebrata</taxon>
        <taxon>Euteleostomi</taxon>
        <taxon>Actinopterygii</taxon>
        <taxon>Neopterygii</taxon>
        <taxon>Teleostei</taxon>
        <taxon>Neoteleostei</taxon>
        <taxon>Acanthomorphata</taxon>
        <taxon>Eupercaria</taxon>
        <taxon>Perciformes</taxon>
        <taxon>Notothenioidei</taxon>
        <taxon>Nototheniidae</taxon>
        <taxon>Dissostichus</taxon>
    </lineage>
</organism>
<dbReference type="PANTHER" id="PTHR45785">
    <property type="entry name" value="COMPLEMENT FACTOR H-RELATED"/>
    <property type="match status" value="1"/>
</dbReference>
<dbReference type="SUPFAM" id="SSF57535">
    <property type="entry name" value="Complement control module/SCR domain"/>
    <property type="match status" value="3"/>
</dbReference>
<dbReference type="GO" id="GO:0006956">
    <property type="term" value="P:complement activation"/>
    <property type="evidence" value="ECO:0007669"/>
    <property type="project" value="TreeGrafter"/>
</dbReference>
<evidence type="ECO:0000256" key="3">
    <source>
        <dbReference type="ARBA" id="ARBA00023157"/>
    </source>
</evidence>
<evidence type="ECO:0000313" key="7">
    <source>
        <dbReference type="Proteomes" id="UP000518266"/>
    </source>
</evidence>
<name>A0A7J5XK06_DISMA</name>
<dbReference type="EMBL" id="JAAKFY010000023">
    <property type="protein sequence ID" value="KAF3837384.1"/>
    <property type="molecule type" value="Genomic_DNA"/>
</dbReference>
<keyword evidence="3" id="KW-1015">Disulfide bond</keyword>
<reference evidence="6 7" key="1">
    <citation type="submission" date="2020-03" db="EMBL/GenBank/DDBJ databases">
        <title>Dissostichus mawsoni Genome sequencing and assembly.</title>
        <authorList>
            <person name="Park H."/>
        </authorList>
    </citation>
    <scope>NUCLEOTIDE SEQUENCE [LARGE SCALE GENOMIC DNA]</scope>
    <source>
        <strain evidence="6">DM0001</strain>
        <tissue evidence="6">Muscle</tissue>
    </source>
</reference>
<keyword evidence="1 4" id="KW-0768">Sushi</keyword>
<feature type="domain" description="Sushi" evidence="5">
    <location>
        <begin position="255"/>
        <end position="308"/>
    </location>
</feature>
<evidence type="ECO:0000256" key="4">
    <source>
        <dbReference type="PROSITE-ProRule" id="PRU00302"/>
    </source>
</evidence>
<feature type="domain" description="Sushi" evidence="5">
    <location>
        <begin position="131"/>
        <end position="194"/>
    </location>
</feature>
<keyword evidence="7" id="KW-1185">Reference proteome</keyword>
<dbReference type="CDD" id="cd00033">
    <property type="entry name" value="CCP"/>
    <property type="match status" value="2"/>
</dbReference>
<evidence type="ECO:0000259" key="5">
    <source>
        <dbReference type="PROSITE" id="PS50923"/>
    </source>
</evidence>
<dbReference type="Gene3D" id="2.10.70.10">
    <property type="entry name" value="Complement Module, domain 1"/>
    <property type="match status" value="3"/>
</dbReference>
<dbReference type="InterPro" id="IPR051503">
    <property type="entry name" value="ComplSys_Reg/VirEntry_Med"/>
</dbReference>
<dbReference type="Pfam" id="PF00084">
    <property type="entry name" value="Sushi"/>
    <property type="match status" value="3"/>
</dbReference>
<comment type="caution">
    <text evidence="4">Lacks conserved residue(s) required for the propagation of feature annotation.</text>
</comment>
<accession>A0A7J5XK06</accession>
<dbReference type="SMART" id="SM00032">
    <property type="entry name" value="CCP"/>
    <property type="match status" value="3"/>
</dbReference>
<evidence type="ECO:0000256" key="1">
    <source>
        <dbReference type="ARBA" id="ARBA00022659"/>
    </source>
</evidence>
<feature type="non-terminal residue" evidence="6">
    <location>
        <position position="1"/>
    </location>
</feature>
<dbReference type="OrthoDB" id="9984531at2759"/>
<dbReference type="GO" id="GO:0005615">
    <property type="term" value="C:extracellular space"/>
    <property type="evidence" value="ECO:0007669"/>
    <property type="project" value="TreeGrafter"/>
</dbReference>
<protein>
    <recommendedName>
        <fullName evidence="5">Sushi domain-containing protein</fullName>
    </recommendedName>
</protein>
<dbReference type="PANTHER" id="PTHR45785:SF7">
    <property type="entry name" value="COMPLEMENT FACTOR H"/>
    <property type="match status" value="1"/>
</dbReference>
<dbReference type="InterPro" id="IPR035976">
    <property type="entry name" value="Sushi/SCR/CCP_sf"/>
</dbReference>
<dbReference type="AlphaFoldDB" id="A0A7J5XK06"/>
<proteinExistence type="predicted"/>
<dbReference type="Proteomes" id="UP000518266">
    <property type="component" value="Unassembled WGS sequence"/>
</dbReference>
<evidence type="ECO:0000256" key="2">
    <source>
        <dbReference type="ARBA" id="ARBA00022729"/>
    </source>
</evidence>
<sequence length="360" mass="40260">MIQRFSINVKMDMLQRDQTPKQSLASQATGLKAQRANVVQVNGTSLKYQCNELYTLEGPDIVMCQSNGKWTEPPSCKVAFCVIDPAQTTMGDIKLSAVEYIKEGLQKYIPCIWIDRTRRVQCIHGRMYSSACCTSYDHRYGYDSNGNYDASTDGWYGERDRIWVRCDEGYEHKDRGATAQCINGAWSSVPICEILESTESCGDPPKIPHAVIIGKGYQENCSVSVKMDIVQREQTPKQSFASQETGLKAQRAVIDNCGTPPVVANGDVVKSNARYLQYQCAAHYERVGPKMVGCYSDGTWSEAPTCNATYCSVDTDELSHVKSVEVRFIYDGTKAHWECSRSGIFFVQARCIRGKVKLSE</sequence>
<keyword evidence="2" id="KW-0732">Signal</keyword>
<evidence type="ECO:0000313" key="6">
    <source>
        <dbReference type="EMBL" id="KAF3837384.1"/>
    </source>
</evidence>
<dbReference type="InterPro" id="IPR000436">
    <property type="entry name" value="Sushi_SCR_CCP_dom"/>
</dbReference>
<feature type="domain" description="Sushi" evidence="5">
    <location>
        <begin position="15"/>
        <end position="78"/>
    </location>
</feature>
<gene>
    <name evidence="6" type="ORF">F7725_004848</name>
</gene>
<comment type="caution">
    <text evidence="6">The sequence shown here is derived from an EMBL/GenBank/DDBJ whole genome shotgun (WGS) entry which is preliminary data.</text>
</comment>